<feature type="transmembrane region" description="Helical" evidence="6">
    <location>
        <begin position="271"/>
        <end position="291"/>
    </location>
</feature>
<dbReference type="InterPro" id="IPR020846">
    <property type="entry name" value="MFS_dom"/>
</dbReference>
<gene>
    <name evidence="8" type="ORF">GV64_02615</name>
</gene>
<feature type="transmembrane region" description="Helical" evidence="6">
    <location>
        <begin position="358"/>
        <end position="375"/>
    </location>
</feature>
<feature type="transmembrane region" description="Helical" evidence="6">
    <location>
        <begin position="64"/>
        <end position="86"/>
    </location>
</feature>
<comment type="subcellular location">
    <subcellularLocation>
        <location evidence="1">Cell membrane</location>
        <topology evidence="1">Multi-pass membrane protein</topology>
    </subcellularLocation>
</comment>
<evidence type="ECO:0000313" key="8">
    <source>
        <dbReference type="EMBL" id="KEI69779.1"/>
    </source>
</evidence>
<proteinExistence type="predicted"/>
<feature type="transmembrane region" description="Helical" evidence="6">
    <location>
        <begin position="332"/>
        <end position="352"/>
    </location>
</feature>
<dbReference type="PANTHER" id="PTHR43124:SF3">
    <property type="entry name" value="CHLORAMPHENICOL EFFLUX PUMP RV0191"/>
    <property type="match status" value="1"/>
</dbReference>
<dbReference type="GO" id="GO:0005886">
    <property type="term" value="C:plasma membrane"/>
    <property type="evidence" value="ECO:0007669"/>
    <property type="project" value="UniProtKB-SubCell"/>
</dbReference>
<keyword evidence="9" id="KW-1185">Reference proteome</keyword>
<feature type="transmembrane region" description="Helical" evidence="6">
    <location>
        <begin position="32"/>
        <end position="52"/>
    </location>
</feature>
<evidence type="ECO:0000313" key="9">
    <source>
        <dbReference type="Proteomes" id="UP000027997"/>
    </source>
</evidence>
<keyword evidence="3 6" id="KW-0812">Transmembrane</keyword>
<evidence type="ECO:0000256" key="6">
    <source>
        <dbReference type="SAM" id="Phobius"/>
    </source>
</evidence>
<dbReference type="eggNOG" id="COG2814">
    <property type="taxonomic scope" value="Bacteria"/>
</dbReference>
<dbReference type="AlphaFoldDB" id="A0A081K6K3"/>
<evidence type="ECO:0000256" key="3">
    <source>
        <dbReference type="ARBA" id="ARBA00022692"/>
    </source>
</evidence>
<evidence type="ECO:0000256" key="2">
    <source>
        <dbReference type="ARBA" id="ARBA00022475"/>
    </source>
</evidence>
<dbReference type="InterPro" id="IPR011701">
    <property type="entry name" value="MFS"/>
</dbReference>
<dbReference type="PROSITE" id="PS50850">
    <property type="entry name" value="MFS"/>
    <property type="match status" value="1"/>
</dbReference>
<evidence type="ECO:0000256" key="4">
    <source>
        <dbReference type="ARBA" id="ARBA00022989"/>
    </source>
</evidence>
<feature type="transmembrane region" description="Helical" evidence="6">
    <location>
        <begin position="204"/>
        <end position="228"/>
    </location>
</feature>
<evidence type="ECO:0000256" key="1">
    <source>
        <dbReference type="ARBA" id="ARBA00004651"/>
    </source>
</evidence>
<reference evidence="8 9" key="1">
    <citation type="submission" date="2014-06" db="EMBL/GenBank/DDBJ databases">
        <title>Whole Genome Sequences of Three Symbiotic Endozoicomonas Bacteria.</title>
        <authorList>
            <person name="Neave M.J."/>
            <person name="Apprill A."/>
            <person name="Voolstra C.R."/>
        </authorList>
    </citation>
    <scope>NUCLEOTIDE SEQUENCE [LARGE SCALE GENOMIC DNA]</scope>
    <source>
        <strain evidence="8 9">DSM 22380</strain>
    </source>
</reference>
<feature type="transmembrane region" description="Helical" evidence="6">
    <location>
        <begin position="92"/>
        <end position="110"/>
    </location>
</feature>
<protein>
    <recommendedName>
        <fullName evidence="7">Major facilitator superfamily (MFS) profile domain-containing protein</fullName>
    </recommendedName>
</protein>
<accession>A0A081K6K3</accession>
<dbReference type="GO" id="GO:0022857">
    <property type="term" value="F:transmembrane transporter activity"/>
    <property type="evidence" value="ECO:0007669"/>
    <property type="project" value="InterPro"/>
</dbReference>
<sequence>MGAIAIIPMLPITLYIPILPHIASQFGYDTEIFQLTLPLFIISQVVAMPITAMLSDTGYRLQALYWALMVFIIGTVLCIGWPSLWLFCTGRVLQAFSAATLMTVIPALINECYDTNSVARILSYVTAIGFVIPIVGPELSTLASQHWSWYSVFVFMLAYSMTTFLICRRSIGKATPPANRLTIEPLKKGLYHWKIMVQDKETQAFLVCHTGIAVVGQIYISNSAFLFLDYYQLTEISYSYLISVLYVSRTAITLINGLLLKHIPYSKLIDLSLPVLMILALCMLLLDWFYGASLIPSLILVVAFFALSGLVVTNALTGVLKNHESWSMQASALLFIVFSGTASMLNIALIALHDGTPRVLSMVSMLILILTYLLYQRIKSGS</sequence>
<dbReference type="SUPFAM" id="SSF103473">
    <property type="entry name" value="MFS general substrate transporter"/>
    <property type="match status" value="1"/>
</dbReference>
<dbReference type="Proteomes" id="UP000027997">
    <property type="component" value="Unassembled WGS sequence"/>
</dbReference>
<evidence type="ECO:0000259" key="7">
    <source>
        <dbReference type="PROSITE" id="PS50850"/>
    </source>
</evidence>
<dbReference type="EMBL" id="JOJP01000001">
    <property type="protein sequence ID" value="KEI69779.1"/>
    <property type="molecule type" value="Genomic_DNA"/>
</dbReference>
<feature type="transmembrane region" description="Helical" evidence="6">
    <location>
        <begin position="240"/>
        <end position="259"/>
    </location>
</feature>
<dbReference type="Pfam" id="PF07690">
    <property type="entry name" value="MFS_1"/>
    <property type="match status" value="1"/>
</dbReference>
<comment type="caution">
    <text evidence="8">The sequence shown here is derived from an EMBL/GenBank/DDBJ whole genome shotgun (WGS) entry which is preliminary data.</text>
</comment>
<dbReference type="PANTHER" id="PTHR43124">
    <property type="entry name" value="PURINE EFFLUX PUMP PBUE"/>
    <property type="match status" value="1"/>
</dbReference>
<dbReference type="STRING" id="305900.GV64_02615"/>
<dbReference type="InterPro" id="IPR050189">
    <property type="entry name" value="MFS_Efflux_Transporters"/>
</dbReference>
<keyword evidence="4 6" id="KW-1133">Transmembrane helix</keyword>
<organism evidence="8 9">
    <name type="scientific">Endozoicomonas elysicola</name>
    <dbReference type="NCBI Taxonomy" id="305900"/>
    <lineage>
        <taxon>Bacteria</taxon>
        <taxon>Pseudomonadati</taxon>
        <taxon>Pseudomonadota</taxon>
        <taxon>Gammaproteobacteria</taxon>
        <taxon>Oceanospirillales</taxon>
        <taxon>Endozoicomonadaceae</taxon>
        <taxon>Endozoicomonas</taxon>
    </lineage>
</organism>
<dbReference type="InterPro" id="IPR036259">
    <property type="entry name" value="MFS_trans_sf"/>
</dbReference>
<dbReference type="Gene3D" id="1.20.1720.10">
    <property type="entry name" value="Multidrug resistance protein D"/>
    <property type="match status" value="1"/>
</dbReference>
<feature type="transmembrane region" description="Helical" evidence="6">
    <location>
        <begin position="297"/>
        <end position="320"/>
    </location>
</feature>
<feature type="transmembrane region" description="Helical" evidence="6">
    <location>
        <begin position="117"/>
        <end position="135"/>
    </location>
</feature>
<keyword evidence="5 6" id="KW-0472">Membrane</keyword>
<evidence type="ECO:0000256" key="5">
    <source>
        <dbReference type="ARBA" id="ARBA00023136"/>
    </source>
</evidence>
<name>A0A081K6K3_9GAMM</name>
<feature type="domain" description="Major facilitator superfamily (MFS) profile" evidence="7">
    <location>
        <begin position="1"/>
        <end position="379"/>
    </location>
</feature>
<feature type="transmembrane region" description="Helical" evidence="6">
    <location>
        <begin position="147"/>
        <end position="167"/>
    </location>
</feature>
<keyword evidence="2" id="KW-1003">Cell membrane</keyword>